<feature type="region of interest" description="Disordered" evidence="1">
    <location>
        <begin position="317"/>
        <end position="341"/>
    </location>
</feature>
<sequence>MPSKPNHGDLFDLGYLRLPHLNLMYANSDSRLRHIPLRLLQCVERSFWIRVSSSISATNLMPPGAAGRWKVSSHSGHARLYSASNFLRSSCPSCSLSSQRRRVLGRCKKKMSLRSPEKAFKPQHHYTLNFFQFHLPIYSNSSQIQATNMSSSAVTEARNAGALVLTPATHKAHCVRAMQRVIDSLIDRHNSHESIMSRAAETEERLTILRADRFPKALAIHMFEQVLLVTRRHITAHLASEIDFIVGLRNPAHSDPAALEKFVAESDKKYMEMTRKMNSECYMATKHRDSPMSAMVAKFHKMATAAVKSINPEWAERMKRWDADRKKGGDKDGGEAGGQVN</sequence>
<reference evidence="2" key="1">
    <citation type="submission" date="2020-01" db="EMBL/GenBank/DDBJ databases">
        <authorList>
            <consortium name="DOE Joint Genome Institute"/>
            <person name="Haridas S."/>
            <person name="Albert R."/>
            <person name="Binder M."/>
            <person name="Bloem J."/>
            <person name="Labutti K."/>
            <person name="Salamov A."/>
            <person name="Andreopoulos B."/>
            <person name="Baker S.E."/>
            <person name="Barry K."/>
            <person name="Bills G."/>
            <person name="Bluhm B.H."/>
            <person name="Cannon C."/>
            <person name="Castanera R."/>
            <person name="Culley D.E."/>
            <person name="Daum C."/>
            <person name="Ezra D."/>
            <person name="Gonzalez J.B."/>
            <person name="Henrissat B."/>
            <person name="Kuo A."/>
            <person name="Liang C."/>
            <person name="Lipzen A."/>
            <person name="Lutzoni F."/>
            <person name="Magnuson J."/>
            <person name="Mondo S."/>
            <person name="Nolan M."/>
            <person name="Ohm R."/>
            <person name="Pangilinan J."/>
            <person name="Park H.-J."/>
            <person name="Ramirez L."/>
            <person name="Alfaro M."/>
            <person name="Sun H."/>
            <person name="Tritt A."/>
            <person name="Yoshinaga Y."/>
            <person name="Zwiers L.-H."/>
            <person name="Turgeon B.G."/>
            <person name="Goodwin S.B."/>
            <person name="Spatafora J.W."/>
            <person name="Crous P.W."/>
            <person name="Grigoriev I.V."/>
        </authorList>
    </citation>
    <scope>NUCLEOTIDE SEQUENCE</scope>
    <source>
        <strain evidence="2">P77</strain>
    </source>
</reference>
<dbReference type="EMBL" id="ML975269">
    <property type="protein sequence ID" value="KAF1836802.1"/>
    <property type="molecule type" value="Genomic_DNA"/>
</dbReference>
<feature type="compositionally biased region" description="Basic and acidic residues" evidence="1">
    <location>
        <begin position="317"/>
        <end position="334"/>
    </location>
</feature>
<dbReference type="AlphaFoldDB" id="A0A6A5KM02"/>
<evidence type="ECO:0000313" key="3">
    <source>
        <dbReference type="Proteomes" id="UP000800040"/>
    </source>
</evidence>
<accession>A0A6A5KM02</accession>
<evidence type="ECO:0000256" key="1">
    <source>
        <dbReference type="SAM" id="MobiDB-lite"/>
    </source>
</evidence>
<proteinExistence type="predicted"/>
<dbReference type="Proteomes" id="UP000800040">
    <property type="component" value="Unassembled WGS sequence"/>
</dbReference>
<organism evidence="2 3">
    <name type="scientific">Decorospora gaudefroyi</name>
    <dbReference type="NCBI Taxonomy" id="184978"/>
    <lineage>
        <taxon>Eukaryota</taxon>
        <taxon>Fungi</taxon>
        <taxon>Dikarya</taxon>
        <taxon>Ascomycota</taxon>
        <taxon>Pezizomycotina</taxon>
        <taxon>Dothideomycetes</taxon>
        <taxon>Pleosporomycetidae</taxon>
        <taxon>Pleosporales</taxon>
        <taxon>Pleosporineae</taxon>
        <taxon>Pleosporaceae</taxon>
        <taxon>Decorospora</taxon>
    </lineage>
</organism>
<evidence type="ECO:0000313" key="2">
    <source>
        <dbReference type="EMBL" id="KAF1836802.1"/>
    </source>
</evidence>
<protein>
    <submittedName>
        <fullName evidence="2">Uncharacterized protein</fullName>
    </submittedName>
</protein>
<name>A0A6A5KM02_9PLEO</name>
<keyword evidence="3" id="KW-1185">Reference proteome</keyword>
<gene>
    <name evidence="2" type="ORF">BDW02DRAFT_645901</name>
</gene>